<dbReference type="Gene3D" id="3.40.50.1220">
    <property type="entry name" value="TPP-binding domain"/>
    <property type="match status" value="1"/>
</dbReference>
<dbReference type="InterPro" id="IPR000399">
    <property type="entry name" value="TPP-bd_CS"/>
</dbReference>
<dbReference type="InterPro" id="IPR047211">
    <property type="entry name" value="POXB-like"/>
</dbReference>
<dbReference type="EMBL" id="FTOD01000009">
    <property type="protein sequence ID" value="SIS98770.1"/>
    <property type="molecule type" value="Genomic_DNA"/>
</dbReference>
<dbReference type="InterPro" id="IPR011766">
    <property type="entry name" value="TPP_enzyme_TPP-bd"/>
</dbReference>
<dbReference type="GO" id="GO:0003824">
    <property type="term" value="F:catalytic activity"/>
    <property type="evidence" value="ECO:0007669"/>
    <property type="project" value="InterPro"/>
</dbReference>
<keyword evidence="8" id="KW-1185">Reference proteome</keyword>
<dbReference type="Pfam" id="PF00205">
    <property type="entry name" value="TPP_enzyme_M"/>
    <property type="match status" value="1"/>
</dbReference>
<gene>
    <name evidence="7" type="ORF">SAMN05421790_10964</name>
</gene>
<dbReference type="SUPFAM" id="SSF52518">
    <property type="entry name" value="Thiamin diphosphate-binding fold (THDP-binding)"/>
    <property type="match status" value="2"/>
</dbReference>
<dbReference type="InterPro" id="IPR029061">
    <property type="entry name" value="THDP-binding"/>
</dbReference>
<keyword evidence="2 3" id="KW-0786">Thiamine pyrophosphate</keyword>
<dbReference type="Pfam" id="PF02775">
    <property type="entry name" value="TPP_enzyme_C"/>
    <property type="match status" value="1"/>
</dbReference>
<dbReference type="Gene3D" id="3.40.50.970">
    <property type="match status" value="2"/>
</dbReference>
<comment type="similarity">
    <text evidence="1 3">Belongs to the TPP enzyme family.</text>
</comment>
<proteinExistence type="inferred from homology"/>
<dbReference type="GO" id="GO:0030976">
    <property type="term" value="F:thiamine pyrophosphate binding"/>
    <property type="evidence" value="ECO:0007669"/>
    <property type="project" value="InterPro"/>
</dbReference>
<dbReference type="OrthoDB" id="4494979at2"/>
<reference evidence="8" key="1">
    <citation type="submission" date="2017-01" db="EMBL/GenBank/DDBJ databases">
        <authorList>
            <person name="Varghese N."/>
            <person name="Submissions S."/>
        </authorList>
    </citation>
    <scope>NUCLEOTIDE SEQUENCE [LARGE SCALE GENOMIC DNA]</scope>
    <source>
        <strain evidence="8">DSM 45196</strain>
    </source>
</reference>
<evidence type="ECO:0000256" key="2">
    <source>
        <dbReference type="ARBA" id="ARBA00023052"/>
    </source>
</evidence>
<dbReference type="PANTHER" id="PTHR42981">
    <property type="entry name" value="PYRUVATE DEHYDROGENASE [UBIQUINONE]"/>
    <property type="match status" value="1"/>
</dbReference>
<dbReference type="PROSITE" id="PS00187">
    <property type="entry name" value="TPP_ENZYMES"/>
    <property type="match status" value="1"/>
</dbReference>
<dbReference type="GO" id="GO:0000287">
    <property type="term" value="F:magnesium ion binding"/>
    <property type="evidence" value="ECO:0007669"/>
    <property type="project" value="InterPro"/>
</dbReference>
<feature type="domain" description="Thiamine pyrophosphate enzyme N-terminal TPP-binding" evidence="6">
    <location>
        <begin position="13"/>
        <end position="127"/>
    </location>
</feature>
<dbReference type="AlphaFoldDB" id="A0A1N7NKH3"/>
<evidence type="ECO:0000259" key="4">
    <source>
        <dbReference type="Pfam" id="PF00205"/>
    </source>
</evidence>
<name>A0A1N7NKH3_9BACL</name>
<evidence type="ECO:0000259" key="5">
    <source>
        <dbReference type="Pfam" id="PF02775"/>
    </source>
</evidence>
<dbReference type="Proteomes" id="UP000186795">
    <property type="component" value="Unassembled WGS sequence"/>
</dbReference>
<dbReference type="InterPro" id="IPR012000">
    <property type="entry name" value="Thiamin_PyroP_enz_cen_dom"/>
</dbReference>
<dbReference type="InterPro" id="IPR012001">
    <property type="entry name" value="Thiamin_PyroP_enz_TPP-bd_dom"/>
</dbReference>
<evidence type="ECO:0000256" key="1">
    <source>
        <dbReference type="ARBA" id="ARBA00007812"/>
    </source>
</evidence>
<dbReference type="SUPFAM" id="SSF52467">
    <property type="entry name" value="DHS-like NAD/FAD-binding domain"/>
    <property type="match status" value="1"/>
</dbReference>
<evidence type="ECO:0000259" key="6">
    <source>
        <dbReference type="Pfam" id="PF02776"/>
    </source>
</evidence>
<evidence type="ECO:0000313" key="8">
    <source>
        <dbReference type="Proteomes" id="UP000186795"/>
    </source>
</evidence>
<organism evidence="7 8">
    <name type="scientific">Kroppenstedtia eburnea</name>
    <dbReference type="NCBI Taxonomy" id="714067"/>
    <lineage>
        <taxon>Bacteria</taxon>
        <taxon>Bacillati</taxon>
        <taxon>Bacillota</taxon>
        <taxon>Bacilli</taxon>
        <taxon>Bacillales</taxon>
        <taxon>Thermoactinomycetaceae</taxon>
        <taxon>Kroppenstedtia</taxon>
    </lineage>
</organism>
<dbReference type="Pfam" id="PF02776">
    <property type="entry name" value="TPP_enzyme_N"/>
    <property type="match status" value="1"/>
</dbReference>
<dbReference type="InterPro" id="IPR029035">
    <property type="entry name" value="DHS-like_NAD/FAD-binding_dom"/>
</dbReference>
<accession>A0A1N7NKH3</accession>
<feature type="domain" description="Thiamine pyrophosphate enzyme TPP-binding" evidence="5">
    <location>
        <begin position="386"/>
        <end position="531"/>
    </location>
</feature>
<keyword evidence="7" id="KW-0670">Pyruvate</keyword>
<protein>
    <submittedName>
        <fullName evidence="7">Pyruvate dehydrogenase (Quinone)/pyruvate oxidase</fullName>
    </submittedName>
</protein>
<evidence type="ECO:0000313" key="7">
    <source>
        <dbReference type="EMBL" id="SIS98770.1"/>
    </source>
</evidence>
<dbReference type="PANTHER" id="PTHR42981:SF2">
    <property type="entry name" value="PYRUVATE DEHYDROGENASE [UBIQUINONE]"/>
    <property type="match status" value="1"/>
</dbReference>
<dbReference type="RefSeq" id="WP_076525695.1">
    <property type="nucleotide sequence ID" value="NZ_CP048103.1"/>
</dbReference>
<sequence>MAINQKISAPSRTAAGYLVEQLAAWGCERIYGVAGDATLHLMDAIAAQDQIRYINCRLETTAALMASAEAKLTGRMAVCTATSGPGIVHMLNGLADAARDRAPVLAITGQVERKKLGTGSKQDLNQQVMMEPLAVYSALTADARALPVQLNLAMKKAMSMGGVAHLSIPKDVWMDGVHGELYPPPLSRTAPPPPEHELQRAIGILQSWARPIILAGHGVKGCERELLQLAEKWGAPIMTTLPAKSCVPHDHRLYVGGLGQGGSDIATELLREAEGCLILGATWWPQEVVPASIPVIQVDARPENIGERMPVTAAVAGEMASVLPQMIRGIGEGDRFAWLQRVQELKGSWKSRLEREARLDTEPIAPQRVVASLNRVVESNAVIALDVGDHLLWFNRIFQAEEQDILISGRWRTLGFGLPAAMAAKLAEPERQVVVLAGDGGFGTTLADLITAVAYELSITIILMNNGVYAMERNRMIKGGLETLGSGVNSPDWVRMAEAFGAEGYRVEQTKELEPALTAALASHRVSLVDVRCDDTIVPHTKL</sequence>
<evidence type="ECO:0000256" key="3">
    <source>
        <dbReference type="RuleBase" id="RU362132"/>
    </source>
</evidence>
<feature type="domain" description="Thiamine pyrophosphate enzyme central" evidence="4">
    <location>
        <begin position="198"/>
        <end position="325"/>
    </location>
</feature>